<protein>
    <submittedName>
        <fullName evidence="1">Uncharacterized protein</fullName>
    </submittedName>
</protein>
<sequence length="52" mass="5783">MSNDTAPLVNVLGKRHLTSSTPISPVAKCCTLEKRGFSTNRLTHFPFPFHRA</sequence>
<comment type="caution">
    <text evidence="1">The sequence shown here is derived from an EMBL/GenBank/DDBJ whole genome shotgun (WGS) entry which is preliminary data.</text>
</comment>
<dbReference type="GeneID" id="9378653"/>
<dbReference type="HOGENOM" id="CLU_3087141_0_0_1"/>
<dbReference type="VEuPathDB" id="FungiDB:CC1G_15403"/>
<proteinExistence type="predicted"/>
<evidence type="ECO:0000313" key="1">
    <source>
        <dbReference type="EMBL" id="EFI26631.1"/>
    </source>
</evidence>
<dbReference type="KEGG" id="cci:CC1G_15403"/>
<name>D6RQL8_COPC7</name>
<accession>D6RQL8</accession>
<organism evidence="1 2">
    <name type="scientific">Coprinopsis cinerea (strain Okayama-7 / 130 / ATCC MYA-4618 / FGSC 9003)</name>
    <name type="common">Inky cap fungus</name>
    <name type="synonym">Hormographiella aspergillata</name>
    <dbReference type="NCBI Taxonomy" id="240176"/>
    <lineage>
        <taxon>Eukaryota</taxon>
        <taxon>Fungi</taxon>
        <taxon>Dikarya</taxon>
        <taxon>Basidiomycota</taxon>
        <taxon>Agaricomycotina</taxon>
        <taxon>Agaricomycetes</taxon>
        <taxon>Agaricomycetidae</taxon>
        <taxon>Agaricales</taxon>
        <taxon>Agaricineae</taxon>
        <taxon>Psathyrellaceae</taxon>
        <taxon>Coprinopsis</taxon>
    </lineage>
</organism>
<gene>
    <name evidence="1" type="ORF">CC1G_15403</name>
</gene>
<dbReference type="RefSeq" id="XP_002910125.1">
    <property type="nucleotide sequence ID" value="XM_002910079.1"/>
</dbReference>
<dbReference type="EMBL" id="AACS02000012">
    <property type="protein sequence ID" value="EFI26631.1"/>
    <property type="molecule type" value="Genomic_DNA"/>
</dbReference>
<evidence type="ECO:0000313" key="2">
    <source>
        <dbReference type="Proteomes" id="UP000001861"/>
    </source>
</evidence>
<dbReference type="InParanoid" id="D6RQL8"/>
<keyword evidence="2" id="KW-1185">Reference proteome</keyword>
<dbReference type="AlphaFoldDB" id="D6RQL8"/>
<reference evidence="1 2" key="1">
    <citation type="journal article" date="2010" name="Proc. Natl. Acad. Sci. U.S.A.">
        <title>Insights into evolution of multicellular fungi from the assembled chromosomes of the mushroom Coprinopsis cinerea (Coprinus cinereus).</title>
        <authorList>
            <person name="Stajich J.E."/>
            <person name="Wilke S.K."/>
            <person name="Ahren D."/>
            <person name="Au C.H."/>
            <person name="Birren B.W."/>
            <person name="Borodovsky M."/>
            <person name="Burns C."/>
            <person name="Canback B."/>
            <person name="Casselton L.A."/>
            <person name="Cheng C.K."/>
            <person name="Deng J."/>
            <person name="Dietrich F.S."/>
            <person name="Fargo D.C."/>
            <person name="Farman M.L."/>
            <person name="Gathman A.C."/>
            <person name="Goldberg J."/>
            <person name="Guigo R."/>
            <person name="Hoegger P.J."/>
            <person name="Hooker J.B."/>
            <person name="Huggins A."/>
            <person name="James T.Y."/>
            <person name="Kamada T."/>
            <person name="Kilaru S."/>
            <person name="Kodira C."/>
            <person name="Kues U."/>
            <person name="Kupfer D."/>
            <person name="Kwan H.S."/>
            <person name="Lomsadze A."/>
            <person name="Li W."/>
            <person name="Lilly W.W."/>
            <person name="Ma L.J."/>
            <person name="Mackey A.J."/>
            <person name="Manning G."/>
            <person name="Martin F."/>
            <person name="Muraguchi H."/>
            <person name="Natvig D.O."/>
            <person name="Palmerini H."/>
            <person name="Ramesh M.A."/>
            <person name="Rehmeyer C.J."/>
            <person name="Roe B.A."/>
            <person name="Shenoy N."/>
            <person name="Stanke M."/>
            <person name="Ter-Hovhannisyan V."/>
            <person name="Tunlid A."/>
            <person name="Velagapudi R."/>
            <person name="Vision T.J."/>
            <person name="Zeng Q."/>
            <person name="Zolan M.E."/>
            <person name="Pukkila P.J."/>
        </authorList>
    </citation>
    <scope>NUCLEOTIDE SEQUENCE [LARGE SCALE GENOMIC DNA]</scope>
    <source>
        <strain evidence="2">Okayama-7 / 130 / ATCC MYA-4618 / FGSC 9003</strain>
    </source>
</reference>
<dbReference type="Proteomes" id="UP000001861">
    <property type="component" value="Unassembled WGS sequence"/>
</dbReference>